<sequence length="382" mass="42413">MANSIQEEPVTKQQSNPEITSAVGDQTDSTDSVSRPTRPTRKGKETTRDPQLRYCEPYYHPYRTSVKQRWIGRQILERHALASGVTKVNGKVVGPEYVLKNGDRIELTSGLMILALTGKASTGLAEEFIKGHVKKEYLARVNGKFPEEEIVVDQSLLTIDRQMGVVICTPDGKDAKTIFKRLHYDAKRDQSVVHCKPITGRTHQIRVHLQYIGHPIVNDPLYGTSDIWGPNLGKGGVDLTPDITDENEGLTGGPDTPSTIASVEARMQGKEALPSAKLQQKFNWKLEKELMKLRANGGKQSPGEGEANSGTGTPQKELLPREMEDDTVVGGSPIYLSREAREIVAKLRRQKDEQEDWAKWSEVVYKMKEAAKLQSEGISASL</sequence>
<name>A0ACC2XA52_9TREE</name>
<gene>
    <name evidence="1" type="ORF">QFC22_002619</name>
</gene>
<proteinExistence type="predicted"/>
<organism evidence="1 2">
    <name type="scientific">Naganishia vaughanmartiniae</name>
    <dbReference type="NCBI Taxonomy" id="1424756"/>
    <lineage>
        <taxon>Eukaryota</taxon>
        <taxon>Fungi</taxon>
        <taxon>Dikarya</taxon>
        <taxon>Basidiomycota</taxon>
        <taxon>Agaricomycotina</taxon>
        <taxon>Tremellomycetes</taxon>
        <taxon>Filobasidiales</taxon>
        <taxon>Filobasidiaceae</taxon>
        <taxon>Naganishia</taxon>
    </lineage>
</organism>
<comment type="caution">
    <text evidence="1">The sequence shown here is derived from an EMBL/GenBank/DDBJ whole genome shotgun (WGS) entry which is preliminary data.</text>
</comment>
<keyword evidence="2" id="KW-1185">Reference proteome</keyword>
<evidence type="ECO:0000313" key="1">
    <source>
        <dbReference type="EMBL" id="KAJ9120688.1"/>
    </source>
</evidence>
<accession>A0ACC2XA52</accession>
<protein>
    <submittedName>
        <fullName evidence="1">Uncharacterized protein</fullName>
    </submittedName>
</protein>
<dbReference type="EMBL" id="JASBWU010000006">
    <property type="protein sequence ID" value="KAJ9120688.1"/>
    <property type="molecule type" value="Genomic_DNA"/>
</dbReference>
<dbReference type="Proteomes" id="UP001243375">
    <property type="component" value="Unassembled WGS sequence"/>
</dbReference>
<evidence type="ECO:0000313" key="2">
    <source>
        <dbReference type="Proteomes" id="UP001243375"/>
    </source>
</evidence>
<reference evidence="1" key="1">
    <citation type="submission" date="2023-04" db="EMBL/GenBank/DDBJ databases">
        <title>Draft Genome sequencing of Naganishia species isolated from polar environments using Oxford Nanopore Technology.</title>
        <authorList>
            <person name="Leo P."/>
            <person name="Venkateswaran K."/>
        </authorList>
    </citation>
    <scope>NUCLEOTIDE SEQUENCE</scope>
    <source>
        <strain evidence="1">MNA-CCFEE 5425</strain>
    </source>
</reference>